<dbReference type="EMBL" id="SULI01000003">
    <property type="protein sequence ID" value="TKZ21890.1"/>
    <property type="molecule type" value="Genomic_DNA"/>
</dbReference>
<evidence type="ECO:0000259" key="2">
    <source>
        <dbReference type="Pfam" id="PF11977"/>
    </source>
</evidence>
<protein>
    <recommendedName>
        <fullName evidence="2">RNase NYN domain-containing protein</fullName>
    </recommendedName>
</protein>
<sequence>MSDKSKYFSKARETPEAISDTIDPAMLGYAGAGLLALVFALAVIWIVLRPKPRPKIAVDGSNVLYWENNVPSLGTVREVLARLSHAGYDPYIWFDANVGYLVSDRYLNERALGKMLRFPAGRIQIADKGTPADPLILAYASRAKVRVVTNDRFRDWTQEYAQFQDQRLFVRGSVKNGRAYFNFKK</sequence>
<keyword evidence="1" id="KW-1133">Transmembrane helix</keyword>
<feature type="domain" description="RNase NYN" evidence="2">
    <location>
        <begin position="55"/>
        <end position="165"/>
    </location>
</feature>
<dbReference type="InterPro" id="IPR021869">
    <property type="entry name" value="RNase_Zc3h12_NYN"/>
</dbReference>
<keyword evidence="1" id="KW-0812">Transmembrane</keyword>
<evidence type="ECO:0000313" key="3">
    <source>
        <dbReference type="EMBL" id="TKZ21890.1"/>
    </source>
</evidence>
<name>A0A4U7N7L9_9RHOB</name>
<organism evidence="3 4">
    <name type="scientific">Shimia litoralis</name>
    <dbReference type="NCBI Taxonomy" id="420403"/>
    <lineage>
        <taxon>Bacteria</taxon>
        <taxon>Pseudomonadati</taxon>
        <taxon>Pseudomonadota</taxon>
        <taxon>Alphaproteobacteria</taxon>
        <taxon>Rhodobacterales</taxon>
        <taxon>Roseobacteraceae</taxon>
    </lineage>
</organism>
<gene>
    <name evidence="3" type="ORF">FAP39_04635</name>
</gene>
<comment type="caution">
    <text evidence="3">The sequence shown here is derived from an EMBL/GenBank/DDBJ whole genome shotgun (WGS) entry which is preliminary data.</text>
</comment>
<proteinExistence type="predicted"/>
<evidence type="ECO:0000313" key="4">
    <source>
        <dbReference type="Proteomes" id="UP000306575"/>
    </source>
</evidence>
<dbReference type="AlphaFoldDB" id="A0A4U7N7L9"/>
<keyword evidence="4" id="KW-1185">Reference proteome</keyword>
<dbReference type="Proteomes" id="UP000306575">
    <property type="component" value="Unassembled WGS sequence"/>
</dbReference>
<reference evidence="3 4" key="1">
    <citation type="submission" date="2019-04" db="EMBL/GenBank/DDBJ databases">
        <title>Genome sequence of Pelagicola litoralis CL-ES2.</title>
        <authorList>
            <person name="Cao J."/>
        </authorList>
    </citation>
    <scope>NUCLEOTIDE SEQUENCE [LARGE SCALE GENOMIC DNA]</scope>
    <source>
        <strain evidence="3 4">CL-ES2</strain>
    </source>
</reference>
<dbReference type="OrthoDB" id="5196680at2"/>
<dbReference type="RefSeq" id="WP_138015214.1">
    <property type="nucleotide sequence ID" value="NZ_SULI01000003.1"/>
</dbReference>
<accession>A0A4U7N7L9</accession>
<evidence type="ECO:0000256" key="1">
    <source>
        <dbReference type="SAM" id="Phobius"/>
    </source>
</evidence>
<keyword evidence="1" id="KW-0472">Membrane</keyword>
<dbReference type="Pfam" id="PF11977">
    <property type="entry name" value="RNase_Zc3h12a"/>
    <property type="match status" value="1"/>
</dbReference>
<feature type="transmembrane region" description="Helical" evidence="1">
    <location>
        <begin position="26"/>
        <end position="48"/>
    </location>
</feature>
<dbReference type="Gene3D" id="3.40.50.11980">
    <property type="match status" value="1"/>
</dbReference>